<dbReference type="Gene3D" id="3.30.70.920">
    <property type="match status" value="1"/>
</dbReference>
<dbReference type="Pfam" id="PF01037">
    <property type="entry name" value="AsnC_trans_reg"/>
    <property type="match status" value="1"/>
</dbReference>
<dbReference type="GO" id="GO:0043200">
    <property type="term" value="P:response to amino acid"/>
    <property type="evidence" value="ECO:0007669"/>
    <property type="project" value="TreeGrafter"/>
</dbReference>
<dbReference type="SMART" id="SM00344">
    <property type="entry name" value="HTH_ASNC"/>
    <property type="match status" value="2"/>
</dbReference>
<dbReference type="EMBL" id="KM921780">
    <property type="protein sequence ID" value="AJF48846.1"/>
    <property type="molecule type" value="Genomic_DNA"/>
</dbReference>
<feature type="domain" description="HTH asnC-type" evidence="4">
    <location>
        <begin position="1"/>
        <end position="43"/>
    </location>
</feature>
<dbReference type="PRINTS" id="PR00033">
    <property type="entry name" value="HTHASNC"/>
</dbReference>
<dbReference type="InterPro" id="IPR011991">
    <property type="entry name" value="ArsR-like_HTH"/>
</dbReference>
<dbReference type="InterPro" id="IPR019888">
    <property type="entry name" value="Tscrpt_reg_AsnC-like"/>
</dbReference>
<keyword evidence="2" id="KW-0238">DNA-binding</keyword>
<evidence type="ECO:0000256" key="2">
    <source>
        <dbReference type="ARBA" id="ARBA00023125"/>
    </source>
</evidence>
<dbReference type="InterPro" id="IPR000485">
    <property type="entry name" value="AsnC-type_HTH_dom"/>
</dbReference>
<keyword evidence="1" id="KW-0805">Transcription regulation</keyword>
<dbReference type="InterPro" id="IPR019887">
    <property type="entry name" value="Tscrpt_reg_AsnC/Lrp_C"/>
</dbReference>
<dbReference type="GO" id="GO:0005829">
    <property type="term" value="C:cytosol"/>
    <property type="evidence" value="ECO:0007669"/>
    <property type="project" value="TreeGrafter"/>
</dbReference>
<dbReference type="PANTHER" id="PTHR30154">
    <property type="entry name" value="LEUCINE-RESPONSIVE REGULATORY PROTEIN"/>
    <property type="match status" value="1"/>
</dbReference>
<evidence type="ECO:0000256" key="1">
    <source>
        <dbReference type="ARBA" id="ARBA00023015"/>
    </source>
</evidence>
<reference evidence="5" key="1">
    <citation type="submission" date="2014-10" db="EMBL/GenBank/DDBJ databases">
        <title>Characterization of a FAS-PKS hybrid pathway for the biosynthesis of 14-membered macrolides in Streptomyces sp. LZ35.</title>
        <authorList>
            <person name="Liu C."/>
            <person name="Wang H."/>
            <person name="Shen Y."/>
        </authorList>
    </citation>
    <scope>NUCLEOTIDE SEQUENCE</scope>
    <source>
        <strain evidence="5">LZ35</strain>
    </source>
</reference>
<name>A0A0C4Y1Y6_9ACTN</name>
<dbReference type="InterPro" id="IPR011008">
    <property type="entry name" value="Dimeric_a/b-barrel"/>
</dbReference>
<dbReference type="PROSITE" id="PS50956">
    <property type="entry name" value="HTH_ASNC_2"/>
    <property type="match status" value="1"/>
</dbReference>
<dbReference type="InterPro" id="IPR036390">
    <property type="entry name" value="WH_DNA-bd_sf"/>
</dbReference>
<organism evidence="5">
    <name type="scientific">Streptomyces sp. LZ35</name>
    <dbReference type="NCBI Taxonomy" id="1245024"/>
    <lineage>
        <taxon>Bacteria</taxon>
        <taxon>Bacillati</taxon>
        <taxon>Actinomycetota</taxon>
        <taxon>Actinomycetes</taxon>
        <taxon>Kitasatosporales</taxon>
        <taxon>Streptomycetaceae</taxon>
        <taxon>Streptomyces</taxon>
    </lineage>
</organism>
<protein>
    <submittedName>
        <fullName evidence="5">Transcriptional regulator</fullName>
    </submittedName>
</protein>
<dbReference type="Gene3D" id="1.10.10.10">
    <property type="entry name" value="Winged helix-like DNA-binding domain superfamily/Winged helix DNA-binding domain"/>
    <property type="match status" value="2"/>
</dbReference>
<dbReference type="SUPFAM" id="SSF54909">
    <property type="entry name" value="Dimeric alpha+beta barrel"/>
    <property type="match status" value="1"/>
</dbReference>
<evidence type="ECO:0000256" key="3">
    <source>
        <dbReference type="ARBA" id="ARBA00023163"/>
    </source>
</evidence>
<dbReference type="AlphaFoldDB" id="A0A0C4Y1Y6"/>
<keyword evidence="3" id="KW-0804">Transcription</keyword>
<dbReference type="PANTHER" id="PTHR30154:SF34">
    <property type="entry name" value="TRANSCRIPTIONAL REGULATOR AZLB"/>
    <property type="match status" value="1"/>
</dbReference>
<evidence type="ECO:0000313" key="5">
    <source>
        <dbReference type="EMBL" id="AJF48846.1"/>
    </source>
</evidence>
<accession>A0A0C4Y1Y6</accession>
<evidence type="ECO:0000259" key="4">
    <source>
        <dbReference type="PROSITE" id="PS50956"/>
    </source>
</evidence>
<dbReference type="Pfam" id="PF13404">
    <property type="entry name" value="HTH_AsnC-type"/>
    <property type="match status" value="2"/>
</dbReference>
<dbReference type="SUPFAM" id="SSF46785">
    <property type="entry name" value="Winged helix' DNA-binding domain"/>
    <property type="match status" value="2"/>
</dbReference>
<dbReference type="InterPro" id="IPR036388">
    <property type="entry name" value="WH-like_DNA-bd_sf"/>
</dbReference>
<dbReference type="CDD" id="cd00090">
    <property type="entry name" value="HTH_ARSR"/>
    <property type="match status" value="1"/>
</dbReference>
<sequence>MSDDIDRKIIHALQIDGRASFRAIAAILGISPQTVNRRYADLRTTASLRVLGRTYPHAVGEEEWFLRVRCAFGATEEVAHALARHEETVWAHVTSGGTEIVCTTRNAEGGEPLLLRNLPKTPRVTSLTAHCLLHTYFGGPQSPLDKVGPLTPQQIAELTLPGHTADSPRLTPVDHALLHVLHTDGRASTKELAHAAGCSPSTAQRRVAELRRRGVLYFDLDYDPQVFHRPRAAMLWLSVAPAALDEAGTTLAGHQQVSFAASTTGPTNLYAAVNCSDSRELHTYLTGPIAALPGVAQVESAPVTRTLKRAGRCLRPMGP</sequence>
<proteinExistence type="predicted"/>
<dbReference type="GO" id="GO:0043565">
    <property type="term" value="F:sequence-specific DNA binding"/>
    <property type="evidence" value="ECO:0007669"/>
    <property type="project" value="InterPro"/>
</dbReference>